<comment type="cofactor">
    <cofactor evidence="1">
        <name>Fe(3+)</name>
        <dbReference type="ChEBI" id="CHEBI:29034"/>
    </cofactor>
</comment>
<dbReference type="SUPFAM" id="SSF57802">
    <property type="entry name" value="Rubredoxin-like"/>
    <property type="match status" value="1"/>
</dbReference>
<organism evidence="11 12">
    <name type="scientific">Geobacter soli</name>
    <dbReference type="NCBI Taxonomy" id="1510391"/>
    <lineage>
        <taxon>Bacteria</taxon>
        <taxon>Pseudomonadati</taxon>
        <taxon>Thermodesulfobacteriota</taxon>
        <taxon>Desulfuromonadia</taxon>
        <taxon>Geobacterales</taxon>
        <taxon>Geobacteraceae</taxon>
        <taxon>Geobacter</taxon>
    </lineage>
</organism>
<evidence type="ECO:0000259" key="9">
    <source>
        <dbReference type="PROSITE" id="PS50903"/>
    </source>
</evidence>
<dbReference type="Gene3D" id="2.20.28.10">
    <property type="match status" value="1"/>
</dbReference>
<dbReference type="InterPro" id="IPR009078">
    <property type="entry name" value="Ferritin-like_SF"/>
</dbReference>
<dbReference type="FunFam" id="2.20.28.10:FF:000018">
    <property type="entry name" value="Rubrerythrin"/>
    <property type="match status" value="1"/>
</dbReference>
<evidence type="ECO:0000256" key="7">
    <source>
        <dbReference type="ARBA" id="ARBA00063441"/>
    </source>
</evidence>
<dbReference type="CDD" id="cd01041">
    <property type="entry name" value="Rubrerythrin"/>
    <property type="match status" value="1"/>
</dbReference>
<sequence>MTVKGTKTEQNLLKSFAGESQARNRYTYFAAAARKEGYVQIADIFEETANQEKEHAKRFFKFLEGGDLEITACFPSGKIGTTAENLLAAAMGEHEEYTDLYPTFAQVAQDEGFPAIAAVWRAISVAEKQHEKRYRDLLANIENNRVFTREGEVVWRCRNCGYLHTAAGAPELCPACAHPKAHFELLGENW</sequence>
<evidence type="ECO:0000256" key="4">
    <source>
        <dbReference type="ARBA" id="ARBA00022982"/>
    </source>
</evidence>
<dbReference type="Proteomes" id="UP000031433">
    <property type="component" value="Unassembled WGS sequence"/>
</dbReference>
<evidence type="ECO:0000313" key="11">
    <source>
        <dbReference type="EMBL" id="KIE43191.1"/>
    </source>
</evidence>
<keyword evidence="12" id="KW-1185">Reference proteome</keyword>
<keyword evidence="4" id="KW-0249">Electron transport</keyword>
<dbReference type="SUPFAM" id="SSF47240">
    <property type="entry name" value="Ferritin-like"/>
    <property type="match status" value="1"/>
</dbReference>
<reference evidence="11 12" key="1">
    <citation type="submission" date="2015-01" db="EMBL/GenBank/DDBJ databases">
        <title>Genome sequence of the anaerobic bacterium Geobacter soli GSS01, a dissimilatory Fe(III) reducer from soil.</title>
        <authorList>
            <person name="Yang G."/>
            <person name="Zhou S."/>
        </authorList>
    </citation>
    <scope>NUCLEOTIDE SEQUENCE [LARGE SCALE GENOMIC DNA]</scope>
    <source>
        <strain evidence="11 12">GSS01</strain>
    </source>
</reference>
<dbReference type="PANTHER" id="PTHR43865:SF1">
    <property type="entry name" value="RUBRERYTHRIN-RELATED"/>
    <property type="match status" value="1"/>
</dbReference>
<dbReference type="InterPro" id="IPR009040">
    <property type="entry name" value="Ferritin-like_diiron"/>
</dbReference>
<evidence type="ECO:0000256" key="2">
    <source>
        <dbReference type="ARBA" id="ARBA00022448"/>
    </source>
</evidence>
<evidence type="ECO:0000313" key="12">
    <source>
        <dbReference type="Proteomes" id="UP000031433"/>
    </source>
</evidence>
<protein>
    <recommendedName>
        <fullName evidence="8">Rubrerythrin</fullName>
    </recommendedName>
</protein>
<evidence type="ECO:0000256" key="3">
    <source>
        <dbReference type="ARBA" id="ARBA00022723"/>
    </source>
</evidence>
<dbReference type="PROSITE" id="PS50905">
    <property type="entry name" value="FERRITIN_LIKE"/>
    <property type="match status" value="1"/>
</dbReference>
<dbReference type="PANTHER" id="PTHR43865">
    <property type="entry name" value="RUBRERYTHRIN-RELATED"/>
    <property type="match status" value="1"/>
</dbReference>
<comment type="function">
    <text evidence="6">May provide oxidative stress protection via catalytic reduction of intracellular hydrogen peroxide.</text>
</comment>
<evidence type="ECO:0000256" key="5">
    <source>
        <dbReference type="ARBA" id="ARBA00023004"/>
    </source>
</evidence>
<keyword evidence="2" id="KW-0813">Transport</keyword>
<feature type="domain" description="Rubredoxin-like" evidence="9">
    <location>
        <begin position="152"/>
        <end position="186"/>
    </location>
</feature>
<dbReference type="GO" id="GO:0005506">
    <property type="term" value="F:iron ion binding"/>
    <property type="evidence" value="ECO:0007669"/>
    <property type="project" value="InterPro"/>
</dbReference>
<dbReference type="GO" id="GO:0016491">
    <property type="term" value="F:oxidoreductase activity"/>
    <property type="evidence" value="ECO:0007669"/>
    <property type="project" value="InterPro"/>
</dbReference>
<dbReference type="CDD" id="cd00729">
    <property type="entry name" value="rubredoxin_SM"/>
    <property type="match status" value="1"/>
</dbReference>
<name>A0A0C1QYE8_9BACT</name>
<dbReference type="InterPro" id="IPR024934">
    <property type="entry name" value="Rubredoxin-like_dom"/>
</dbReference>
<comment type="caution">
    <text evidence="11">The sequence shown here is derived from an EMBL/GenBank/DDBJ whole genome shotgun (WGS) entry which is preliminary data.</text>
</comment>
<evidence type="ECO:0000256" key="8">
    <source>
        <dbReference type="ARBA" id="ARBA00069213"/>
    </source>
</evidence>
<dbReference type="NCBIfam" id="NF045767">
    <property type="entry name" value="RuberyRbr"/>
    <property type="match status" value="1"/>
</dbReference>
<dbReference type="InterPro" id="IPR012347">
    <property type="entry name" value="Ferritin-like"/>
</dbReference>
<dbReference type="EMBL" id="JXBL01000001">
    <property type="protein sequence ID" value="KIE43191.1"/>
    <property type="molecule type" value="Genomic_DNA"/>
</dbReference>
<evidence type="ECO:0000256" key="1">
    <source>
        <dbReference type="ARBA" id="ARBA00001965"/>
    </source>
</evidence>
<dbReference type="AlphaFoldDB" id="A0A0C1QYE8"/>
<dbReference type="Pfam" id="PF21349">
    <property type="entry name" value="RUBY_RBDX"/>
    <property type="match status" value="1"/>
</dbReference>
<dbReference type="InterPro" id="IPR048574">
    <property type="entry name" value="RUBY_RBDX"/>
</dbReference>
<accession>A0A0C1QYE8</accession>
<dbReference type="Pfam" id="PF02915">
    <property type="entry name" value="Rubrerythrin"/>
    <property type="match status" value="1"/>
</dbReference>
<dbReference type="InterPro" id="IPR052364">
    <property type="entry name" value="Rubrerythrin"/>
</dbReference>
<dbReference type="InterPro" id="IPR003251">
    <property type="entry name" value="Rr_diiron-bd_dom"/>
</dbReference>
<evidence type="ECO:0000256" key="6">
    <source>
        <dbReference type="ARBA" id="ARBA00055868"/>
    </source>
</evidence>
<dbReference type="PROSITE" id="PS50903">
    <property type="entry name" value="RUBREDOXIN_LIKE"/>
    <property type="match status" value="1"/>
</dbReference>
<keyword evidence="5" id="KW-0408">Iron</keyword>
<keyword evidence="3" id="KW-0479">Metal-binding</keyword>
<comment type="subunit">
    <text evidence="7">Homodimer. Possesses two rubredoxin-like centers and two non-sulfur oxo-bridged di-iron centers per dimer.</text>
</comment>
<proteinExistence type="predicted"/>
<dbReference type="RefSeq" id="WP_039646436.1">
    <property type="nucleotide sequence ID" value="NZ_JXBL01000001.1"/>
</dbReference>
<feature type="domain" description="Ferritin-like diiron" evidence="10">
    <location>
        <begin position="2"/>
        <end position="145"/>
    </location>
</feature>
<evidence type="ECO:0000259" key="10">
    <source>
        <dbReference type="PROSITE" id="PS50905"/>
    </source>
</evidence>
<dbReference type="FunFam" id="1.20.1260.10:FF:000023">
    <property type="entry name" value="Rubrerythrin"/>
    <property type="match status" value="1"/>
</dbReference>
<dbReference type="Gene3D" id="1.20.1260.10">
    <property type="match status" value="1"/>
</dbReference>
<gene>
    <name evidence="11" type="ORF">SE37_11375</name>
</gene>